<evidence type="ECO:0000313" key="3">
    <source>
        <dbReference type="EMBL" id="KAE9158410.1"/>
    </source>
</evidence>
<proteinExistence type="predicted"/>
<evidence type="ECO:0000256" key="1">
    <source>
        <dbReference type="SAM" id="SignalP"/>
    </source>
</evidence>
<organism evidence="2 5">
    <name type="scientific">Phytophthora fragariae</name>
    <dbReference type="NCBI Taxonomy" id="53985"/>
    <lineage>
        <taxon>Eukaryota</taxon>
        <taxon>Sar</taxon>
        <taxon>Stramenopiles</taxon>
        <taxon>Oomycota</taxon>
        <taxon>Peronosporomycetes</taxon>
        <taxon>Peronosporales</taxon>
        <taxon>Peronosporaceae</taxon>
        <taxon>Phytophthora</taxon>
    </lineage>
</organism>
<name>A0A6A3PJQ9_9STRA</name>
<evidence type="ECO:0000313" key="2">
    <source>
        <dbReference type="EMBL" id="KAE9059701.1"/>
    </source>
</evidence>
<evidence type="ECO:0000313" key="4">
    <source>
        <dbReference type="Proteomes" id="UP000440367"/>
    </source>
</evidence>
<feature type="chain" id="PRO_5036165561" description="Secreted protein" evidence="1">
    <location>
        <begin position="17"/>
        <end position="65"/>
    </location>
</feature>
<protein>
    <recommendedName>
        <fullName evidence="6">Secreted protein</fullName>
    </recommendedName>
</protein>
<dbReference type="EMBL" id="QXFZ01005953">
    <property type="protein sequence ID" value="KAE9059701.1"/>
    <property type="molecule type" value="Genomic_DNA"/>
</dbReference>
<comment type="caution">
    <text evidence="2">The sequence shown here is derived from an EMBL/GenBank/DDBJ whole genome shotgun (WGS) entry which is preliminary data.</text>
</comment>
<evidence type="ECO:0000313" key="5">
    <source>
        <dbReference type="Proteomes" id="UP000441208"/>
    </source>
</evidence>
<dbReference type="EMBL" id="QXGD01009051">
    <property type="protein sequence ID" value="KAE9158410.1"/>
    <property type="molecule type" value="Genomic_DNA"/>
</dbReference>
<dbReference type="Proteomes" id="UP000441208">
    <property type="component" value="Unassembled WGS sequence"/>
</dbReference>
<accession>A0A6A3PJQ9</accession>
<gene>
    <name evidence="3" type="ORF">PF002_g33108</name>
    <name evidence="2" type="ORF">PF007_g30864</name>
</gene>
<dbReference type="AlphaFoldDB" id="A0A6A3PJQ9"/>
<sequence>MLAYMLSCIIIDRVCAYACADDRVGKTRLSASTLRTESRTCLVKRARPQMMNRVLRMLLLHHAAT</sequence>
<keyword evidence="1" id="KW-0732">Signal</keyword>
<reference evidence="4 5" key="1">
    <citation type="submission" date="2018-08" db="EMBL/GenBank/DDBJ databases">
        <title>Genomic investigation of the strawberry pathogen Phytophthora fragariae indicates pathogenicity is determined by transcriptional variation in three key races.</title>
        <authorList>
            <person name="Adams T.M."/>
            <person name="Armitage A.D."/>
            <person name="Sobczyk M.K."/>
            <person name="Bates H.J."/>
            <person name="Dunwell J.M."/>
            <person name="Nellist C.F."/>
            <person name="Harrison R.J."/>
        </authorList>
    </citation>
    <scope>NUCLEOTIDE SEQUENCE [LARGE SCALE GENOMIC DNA]</scope>
    <source>
        <strain evidence="3 4">BC-1</strain>
        <strain evidence="2 5">NOV-71</strain>
    </source>
</reference>
<dbReference type="Proteomes" id="UP000440367">
    <property type="component" value="Unassembled WGS sequence"/>
</dbReference>
<evidence type="ECO:0008006" key="6">
    <source>
        <dbReference type="Google" id="ProtNLM"/>
    </source>
</evidence>
<feature type="signal peptide" evidence="1">
    <location>
        <begin position="1"/>
        <end position="16"/>
    </location>
</feature>